<evidence type="ECO:0000313" key="6">
    <source>
        <dbReference type="Proteomes" id="UP000199071"/>
    </source>
</evidence>
<dbReference type="EMBL" id="FMXQ01000006">
    <property type="protein sequence ID" value="SDB40427.1"/>
    <property type="molecule type" value="Genomic_DNA"/>
</dbReference>
<evidence type="ECO:0000256" key="1">
    <source>
        <dbReference type="ARBA" id="ARBA00006814"/>
    </source>
</evidence>
<dbReference type="SUPFAM" id="SSF53163">
    <property type="entry name" value="HybD-like"/>
    <property type="match status" value="1"/>
</dbReference>
<dbReference type="STRING" id="665467.SAMN02982931_03047"/>
<dbReference type="GO" id="GO:0008047">
    <property type="term" value="F:enzyme activator activity"/>
    <property type="evidence" value="ECO:0007669"/>
    <property type="project" value="InterPro"/>
</dbReference>
<dbReference type="Gene3D" id="3.40.50.1450">
    <property type="entry name" value="HybD-like"/>
    <property type="match status" value="1"/>
</dbReference>
<keyword evidence="3" id="KW-0064">Aspartyl protease</keyword>
<dbReference type="RefSeq" id="WP_090877458.1">
    <property type="nucleotide sequence ID" value="NZ_FMXQ01000006.1"/>
</dbReference>
<accession>A0A1G6D5J8</accession>
<dbReference type="NCBIfam" id="TIGR00072">
    <property type="entry name" value="hydrog_prot"/>
    <property type="match status" value="1"/>
</dbReference>
<dbReference type="GO" id="GO:0004190">
    <property type="term" value="F:aspartic-type endopeptidase activity"/>
    <property type="evidence" value="ECO:0007669"/>
    <property type="project" value="UniProtKB-KW"/>
</dbReference>
<dbReference type="Pfam" id="PF01750">
    <property type="entry name" value="HycI"/>
    <property type="match status" value="1"/>
</dbReference>
<proteinExistence type="inferred from homology"/>
<evidence type="ECO:0000256" key="4">
    <source>
        <dbReference type="ARBA" id="ARBA00022801"/>
    </source>
</evidence>
<dbReference type="PANTHER" id="PTHR30302">
    <property type="entry name" value="HYDROGENASE 1 MATURATION PROTEASE"/>
    <property type="match status" value="1"/>
</dbReference>
<comment type="similarity">
    <text evidence="1">Belongs to the peptidase A31 family.</text>
</comment>
<keyword evidence="4" id="KW-0378">Hydrolase</keyword>
<gene>
    <name evidence="5" type="ORF">SAMN02982931_03047</name>
</gene>
<keyword evidence="6" id="KW-1185">Reference proteome</keyword>
<dbReference type="Proteomes" id="UP000199071">
    <property type="component" value="Unassembled WGS sequence"/>
</dbReference>
<name>A0A1G6D5J8_9HYPH</name>
<dbReference type="InterPro" id="IPR000671">
    <property type="entry name" value="Peptidase_A31"/>
</dbReference>
<dbReference type="GO" id="GO:0016485">
    <property type="term" value="P:protein processing"/>
    <property type="evidence" value="ECO:0007669"/>
    <property type="project" value="TreeGrafter"/>
</dbReference>
<evidence type="ECO:0000313" key="5">
    <source>
        <dbReference type="EMBL" id="SDB40427.1"/>
    </source>
</evidence>
<dbReference type="OrthoDB" id="9792731at2"/>
<dbReference type="AlphaFoldDB" id="A0A1G6D5J8"/>
<dbReference type="InterPro" id="IPR023430">
    <property type="entry name" value="Pept_HybD-like_dom_sf"/>
</dbReference>
<evidence type="ECO:0000256" key="3">
    <source>
        <dbReference type="ARBA" id="ARBA00022750"/>
    </source>
</evidence>
<evidence type="ECO:0000256" key="2">
    <source>
        <dbReference type="ARBA" id="ARBA00022670"/>
    </source>
</evidence>
<sequence>MTTGTLIVGIGNPDRGDDGVGRLVARRLKAMVAPEVRVVEHDGEAASLLACLEGVRTAFLIDACVSGGAPGAVRRLNLDEDGGALPDLQFGLSTHGFGLAEAIALGQALGNLPPRTVVFAIEAGGFETGAALTPAVADAIETVAGMVADEVMQDA</sequence>
<organism evidence="5 6">
    <name type="scientific">Bauldia litoralis</name>
    <dbReference type="NCBI Taxonomy" id="665467"/>
    <lineage>
        <taxon>Bacteria</taxon>
        <taxon>Pseudomonadati</taxon>
        <taxon>Pseudomonadota</taxon>
        <taxon>Alphaproteobacteria</taxon>
        <taxon>Hyphomicrobiales</taxon>
        <taxon>Kaistiaceae</taxon>
        <taxon>Bauldia</taxon>
    </lineage>
</organism>
<dbReference type="CDD" id="cd00518">
    <property type="entry name" value="H2MP"/>
    <property type="match status" value="1"/>
</dbReference>
<reference evidence="5 6" key="1">
    <citation type="submission" date="2016-10" db="EMBL/GenBank/DDBJ databases">
        <authorList>
            <person name="de Groot N.N."/>
        </authorList>
    </citation>
    <scope>NUCLEOTIDE SEQUENCE [LARGE SCALE GENOMIC DNA]</scope>
    <source>
        <strain evidence="5 6">ATCC 35022</strain>
    </source>
</reference>
<keyword evidence="2 5" id="KW-0645">Protease</keyword>
<protein>
    <submittedName>
        <fullName evidence="5">Hydrogenase maturation protease</fullName>
    </submittedName>
</protein>
<dbReference type="PANTHER" id="PTHR30302:SF1">
    <property type="entry name" value="HYDROGENASE 2 MATURATION PROTEASE"/>
    <property type="match status" value="1"/>
</dbReference>